<reference evidence="5" key="2">
    <citation type="submission" date="2017-10" db="EMBL/GenBank/DDBJ databases">
        <title>Ladona fulva Genome sequencing and assembly.</title>
        <authorList>
            <person name="Murali S."/>
            <person name="Richards S."/>
            <person name="Bandaranaike D."/>
            <person name="Bellair M."/>
            <person name="Blankenburg K."/>
            <person name="Chao H."/>
            <person name="Dinh H."/>
            <person name="Doddapaneni H."/>
            <person name="Dugan-Rocha S."/>
            <person name="Elkadiri S."/>
            <person name="Gnanaolivu R."/>
            <person name="Hernandez B."/>
            <person name="Skinner E."/>
            <person name="Javaid M."/>
            <person name="Lee S."/>
            <person name="Li M."/>
            <person name="Ming W."/>
            <person name="Munidasa M."/>
            <person name="Muniz J."/>
            <person name="Nguyen L."/>
            <person name="Hughes D."/>
            <person name="Osuji N."/>
            <person name="Pu L.-L."/>
            <person name="Puazo M."/>
            <person name="Qu C."/>
            <person name="Quiroz J."/>
            <person name="Raj R."/>
            <person name="Weissenberger G."/>
            <person name="Xin Y."/>
            <person name="Zou X."/>
            <person name="Han Y."/>
            <person name="Worley K."/>
            <person name="Muzny D."/>
            <person name="Gibbs R."/>
        </authorList>
    </citation>
    <scope>NUCLEOTIDE SEQUENCE</scope>
    <source>
        <strain evidence="5">Sampled in the wild</strain>
    </source>
</reference>
<dbReference type="PRINTS" id="PR00320">
    <property type="entry name" value="GPROTEINBRPT"/>
</dbReference>
<feature type="repeat" description="WD" evidence="4">
    <location>
        <begin position="233"/>
        <end position="275"/>
    </location>
</feature>
<dbReference type="PROSITE" id="PS50294">
    <property type="entry name" value="WD_REPEATS_REGION"/>
    <property type="match status" value="2"/>
</dbReference>
<keyword evidence="2" id="KW-0677">Repeat</keyword>
<evidence type="ECO:0000256" key="3">
    <source>
        <dbReference type="ARBA" id="ARBA00022786"/>
    </source>
</evidence>
<keyword evidence="6" id="KW-1185">Reference proteome</keyword>
<reference evidence="5" key="1">
    <citation type="submission" date="2013-04" db="EMBL/GenBank/DDBJ databases">
        <authorList>
            <person name="Qu J."/>
            <person name="Murali S.C."/>
            <person name="Bandaranaike D."/>
            <person name="Bellair M."/>
            <person name="Blankenburg K."/>
            <person name="Chao H."/>
            <person name="Dinh H."/>
            <person name="Doddapaneni H."/>
            <person name="Downs B."/>
            <person name="Dugan-Rocha S."/>
            <person name="Elkadiri S."/>
            <person name="Gnanaolivu R.D."/>
            <person name="Hernandez B."/>
            <person name="Javaid M."/>
            <person name="Jayaseelan J.C."/>
            <person name="Lee S."/>
            <person name="Li M."/>
            <person name="Ming W."/>
            <person name="Munidasa M."/>
            <person name="Muniz J."/>
            <person name="Nguyen L."/>
            <person name="Ongeri F."/>
            <person name="Osuji N."/>
            <person name="Pu L.-L."/>
            <person name="Puazo M."/>
            <person name="Qu C."/>
            <person name="Quiroz J."/>
            <person name="Raj R."/>
            <person name="Weissenberger G."/>
            <person name="Xin Y."/>
            <person name="Zou X."/>
            <person name="Han Y."/>
            <person name="Richards S."/>
            <person name="Worley K."/>
            <person name="Muzny D."/>
            <person name="Gibbs R."/>
        </authorList>
    </citation>
    <scope>NUCLEOTIDE SEQUENCE</scope>
    <source>
        <strain evidence="5">Sampled in the wild</strain>
    </source>
</reference>
<organism evidence="5 6">
    <name type="scientific">Ladona fulva</name>
    <name type="common">Scarce chaser dragonfly</name>
    <name type="synonym">Libellula fulva</name>
    <dbReference type="NCBI Taxonomy" id="123851"/>
    <lineage>
        <taxon>Eukaryota</taxon>
        <taxon>Metazoa</taxon>
        <taxon>Ecdysozoa</taxon>
        <taxon>Arthropoda</taxon>
        <taxon>Hexapoda</taxon>
        <taxon>Insecta</taxon>
        <taxon>Pterygota</taxon>
        <taxon>Palaeoptera</taxon>
        <taxon>Odonata</taxon>
        <taxon>Epiprocta</taxon>
        <taxon>Anisoptera</taxon>
        <taxon>Libelluloidea</taxon>
        <taxon>Libellulidae</taxon>
        <taxon>Ladona</taxon>
    </lineage>
</organism>
<evidence type="ECO:0000256" key="2">
    <source>
        <dbReference type="ARBA" id="ARBA00022737"/>
    </source>
</evidence>
<keyword evidence="3" id="KW-0833">Ubl conjugation pathway</keyword>
<evidence type="ECO:0000313" key="6">
    <source>
        <dbReference type="Proteomes" id="UP000792457"/>
    </source>
</evidence>
<dbReference type="Gene3D" id="2.130.10.10">
    <property type="entry name" value="YVTN repeat-like/Quinoprotein amine dehydrogenase"/>
    <property type="match status" value="1"/>
</dbReference>
<dbReference type="InterPro" id="IPR020472">
    <property type="entry name" value="WD40_PAC1"/>
</dbReference>
<accession>A0A8K0JWP5</accession>
<dbReference type="InterPro" id="IPR036322">
    <property type="entry name" value="WD40_repeat_dom_sf"/>
</dbReference>
<protein>
    <submittedName>
        <fullName evidence="5">Uncharacterized protein</fullName>
    </submittedName>
</protein>
<dbReference type="PROSITE" id="PS00678">
    <property type="entry name" value="WD_REPEATS_1"/>
    <property type="match status" value="2"/>
</dbReference>
<dbReference type="EMBL" id="KZ308183">
    <property type="protein sequence ID" value="KAG8224056.1"/>
    <property type="molecule type" value="Genomic_DNA"/>
</dbReference>
<dbReference type="GO" id="GO:0000209">
    <property type="term" value="P:protein polyubiquitination"/>
    <property type="evidence" value="ECO:0007669"/>
    <property type="project" value="TreeGrafter"/>
</dbReference>
<sequence>MINEAHIPRPQVRVHTYALQLCSTNHDTSDQIDTLSRKIGQCTLKQNNRYMASFCYKTKEEILHASKHTQLLVEGSGARPAPGAGHRWQPPSNFSECWKVVFSPDESRVAWIHDRRKVSIVPWNKYKCCPLWQNNQDCQGNILQDSPTVITVEAGSPVISIVFGCGQRYKGPKSSEENKKCGLVNHSQFATENNYKGPWKRFNFGQGLILATGHQDGNILIWDASTGQLRVKLLDHKYAVKDLSFAPDGSLRLVSASMDKTLKLWDLEDDGNMFKTLHGSHQMAVVGCCWSPDSTMIASVGQPKDAIIWNASQEYKIKWRLEGHQHSVVAAQFTPDSALLATAAFDSRVIIWDTHTGMAVRMLYHLFPPPRPIFASGANGAWVRGISISRDGNYLSTIADDG</sequence>
<dbReference type="PROSITE" id="PS50082">
    <property type="entry name" value="WD_REPEATS_2"/>
    <property type="match status" value="3"/>
</dbReference>
<name>A0A8K0JWP5_LADFU</name>
<dbReference type="SUPFAM" id="SSF50978">
    <property type="entry name" value="WD40 repeat-like"/>
    <property type="match status" value="1"/>
</dbReference>
<evidence type="ECO:0000256" key="1">
    <source>
        <dbReference type="ARBA" id="ARBA00022574"/>
    </source>
</evidence>
<keyword evidence="1 4" id="KW-0853">WD repeat</keyword>
<dbReference type="Pfam" id="PF00400">
    <property type="entry name" value="WD40"/>
    <property type="match status" value="3"/>
</dbReference>
<evidence type="ECO:0000256" key="4">
    <source>
        <dbReference type="PROSITE-ProRule" id="PRU00221"/>
    </source>
</evidence>
<dbReference type="InterPro" id="IPR019775">
    <property type="entry name" value="WD40_repeat_CS"/>
</dbReference>
<dbReference type="AlphaFoldDB" id="A0A8K0JWP5"/>
<comment type="caution">
    <text evidence="5">The sequence shown here is derived from an EMBL/GenBank/DDBJ whole genome shotgun (WGS) entry which is preliminary data.</text>
</comment>
<dbReference type="SMART" id="SM00320">
    <property type="entry name" value="WD40"/>
    <property type="match status" value="4"/>
</dbReference>
<gene>
    <name evidence="5" type="ORF">J437_LFUL001133</name>
</gene>
<feature type="repeat" description="WD" evidence="4">
    <location>
        <begin position="210"/>
        <end position="232"/>
    </location>
</feature>
<dbReference type="Proteomes" id="UP000792457">
    <property type="component" value="Unassembled WGS sequence"/>
</dbReference>
<feature type="repeat" description="WD" evidence="4">
    <location>
        <begin position="321"/>
        <end position="362"/>
    </location>
</feature>
<evidence type="ECO:0000313" key="5">
    <source>
        <dbReference type="EMBL" id="KAG8224056.1"/>
    </source>
</evidence>
<dbReference type="PANTHER" id="PTHR15622:SF2">
    <property type="entry name" value="U4_U6 SMALL NUCLEAR RIBONUCLEOPROTEIN PRP4"/>
    <property type="match status" value="1"/>
</dbReference>
<dbReference type="PANTHER" id="PTHR15622">
    <property type="entry name" value="WD40 REPEAT PROTEIN"/>
    <property type="match status" value="1"/>
</dbReference>
<proteinExistence type="predicted"/>
<dbReference type="InterPro" id="IPR051983">
    <property type="entry name" value="WSB_SOCS-box_domain"/>
</dbReference>
<dbReference type="InterPro" id="IPR015943">
    <property type="entry name" value="WD40/YVTN_repeat-like_dom_sf"/>
</dbReference>
<dbReference type="OrthoDB" id="8250061at2759"/>
<dbReference type="InterPro" id="IPR001680">
    <property type="entry name" value="WD40_rpt"/>
</dbReference>